<protein>
    <recommendedName>
        <fullName evidence="6">HTH APSES-type domain-containing protein</fullName>
    </recommendedName>
</protein>
<accession>A0AAD7V0J6</accession>
<feature type="compositionally biased region" description="Pro residues" evidence="5">
    <location>
        <begin position="208"/>
        <end position="218"/>
    </location>
</feature>
<evidence type="ECO:0000313" key="7">
    <source>
        <dbReference type="EMBL" id="KAJ8657069.1"/>
    </source>
</evidence>
<evidence type="ECO:0000256" key="1">
    <source>
        <dbReference type="ARBA" id="ARBA00007247"/>
    </source>
</evidence>
<sequence>MYQHSTYPTQPPTFPYNNNSTNLPPVSSSMNKASAHDPMGSPHHPLARPASLPSSYYPKYPSTGNNNGSSEYPYGNTNNNEQSGNANSTSRYGFGATTTSSTSSSMMDRPVGDNNTSSGAHYDSPVPRNWQQPDPFRDYSHHENNTDDGGSGGLYHTNSNNSHESNNNNNSGSVGLPTSLPTPTGIATLSYGNNSNNNASGGGSSYFAPPPPTTPVPPSASASSTSSSNNNERHLYHPYANAAAGSRRHSASNSSHLGYSSSSSHHSSSYAGLPSFGIPPPPARHALVPRPKLTTTLWEDEGTICYQVDANGICVARRHDNDMINGTKLLNVAGMSRGKRDGILKNEKGRVVVKVGAMHLKGVWITFHRAKTLATQYKIVDILQPLFVDNPSNYLYASPIHHAHHHSHAAAAAAAGIAGLPPAGSASTPAGSRIDSGFSSSTASGPSGAFRHTGGLAAAATTTTGTEPHHHHHHHHPSSSSPFQPPHQGLRPMSEQFPPATSTAAPSASSLLNNASNGASSNDVYNFEYRGESSPAMGGLVSSNNNNPPPPPPQGGSSNLSNYHLYHQQSGRLAHPPPPPPPSAAHGTNP</sequence>
<evidence type="ECO:0000256" key="4">
    <source>
        <dbReference type="ARBA" id="ARBA00023163"/>
    </source>
</evidence>
<comment type="similarity">
    <text evidence="1">Belongs to the EFG1/PHD1/stuA family.</text>
</comment>
<dbReference type="PANTHER" id="PTHR47792">
    <property type="entry name" value="PROTEIN SOK2-RELATED"/>
    <property type="match status" value="1"/>
</dbReference>
<dbReference type="AlphaFoldDB" id="A0AAD7V0J6"/>
<organism evidence="7 8">
    <name type="scientific">Lichtheimia ornata</name>
    <dbReference type="NCBI Taxonomy" id="688661"/>
    <lineage>
        <taxon>Eukaryota</taxon>
        <taxon>Fungi</taxon>
        <taxon>Fungi incertae sedis</taxon>
        <taxon>Mucoromycota</taxon>
        <taxon>Mucoromycotina</taxon>
        <taxon>Mucoromycetes</taxon>
        <taxon>Mucorales</taxon>
        <taxon>Lichtheimiaceae</taxon>
        <taxon>Lichtheimia</taxon>
    </lineage>
</organism>
<dbReference type="SUPFAM" id="SSF54616">
    <property type="entry name" value="DNA-binding domain of Mlu1-box binding protein MBP1"/>
    <property type="match status" value="1"/>
</dbReference>
<evidence type="ECO:0000256" key="2">
    <source>
        <dbReference type="ARBA" id="ARBA00023015"/>
    </source>
</evidence>
<feature type="region of interest" description="Disordered" evidence="5">
    <location>
        <begin position="423"/>
        <end position="515"/>
    </location>
</feature>
<feature type="compositionally biased region" description="Low complexity" evidence="5">
    <location>
        <begin position="219"/>
        <end position="228"/>
    </location>
</feature>
<keyword evidence="2" id="KW-0805">Transcription regulation</keyword>
<reference evidence="7 8" key="1">
    <citation type="submission" date="2023-03" db="EMBL/GenBank/DDBJ databases">
        <title>Genome sequence of Lichtheimia ornata CBS 291.66.</title>
        <authorList>
            <person name="Mohabir J.T."/>
            <person name="Shea T.P."/>
            <person name="Kurbessoian T."/>
            <person name="Berby B."/>
            <person name="Fontaine J."/>
            <person name="Livny J."/>
            <person name="Gnirke A."/>
            <person name="Stajich J.E."/>
            <person name="Cuomo C.A."/>
        </authorList>
    </citation>
    <scope>NUCLEOTIDE SEQUENCE [LARGE SCALE GENOMIC DNA]</scope>
    <source>
        <strain evidence="7">CBS 291.66</strain>
    </source>
</reference>
<dbReference type="GO" id="GO:0045944">
    <property type="term" value="P:positive regulation of transcription by RNA polymerase II"/>
    <property type="evidence" value="ECO:0007669"/>
    <property type="project" value="TreeGrafter"/>
</dbReference>
<proteinExistence type="inferred from homology"/>
<evidence type="ECO:0000256" key="3">
    <source>
        <dbReference type="ARBA" id="ARBA00023125"/>
    </source>
</evidence>
<feature type="compositionally biased region" description="Basic and acidic residues" evidence="5">
    <location>
        <begin position="135"/>
        <end position="145"/>
    </location>
</feature>
<dbReference type="GO" id="GO:0005634">
    <property type="term" value="C:nucleus"/>
    <property type="evidence" value="ECO:0007669"/>
    <property type="project" value="TreeGrafter"/>
</dbReference>
<dbReference type="InterPro" id="IPR003163">
    <property type="entry name" value="Tscrpt_reg_HTH_APSES-type"/>
</dbReference>
<feature type="compositionally biased region" description="Low complexity" evidence="5">
    <location>
        <begin position="251"/>
        <end position="264"/>
    </location>
</feature>
<dbReference type="Proteomes" id="UP001234581">
    <property type="component" value="Unassembled WGS sequence"/>
</dbReference>
<evidence type="ECO:0000256" key="5">
    <source>
        <dbReference type="SAM" id="MobiDB-lite"/>
    </source>
</evidence>
<feature type="region of interest" description="Disordered" evidence="5">
    <location>
        <begin position="1"/>
        <end position="264"/>
    </location>
</feature>
<dbReference type="PROSITE" id="PS51299">
    <property type="entry name" value="HTH_APSES"/>
    <property type="match status" value="1"/>
</dbReference>
<dbReference type="GO" id="GO:0003700">
    <property type="term" value="F:DNA-binding transcription factor activity"/>
    <property type="evidence" value="ECO:0007669"/>
    <property type="project" value="TreeGrafter"/>
</dbReference>
<dbReference type="SMART" id="SM01252">
    <property type="entry name" value="KilA-N"/>
    <property type="match status" value="1"/>
</dbReference>
<dbReference type="Gene3D" id="3.10.260.10">
    <property type="entry name" value="Transcription regulator HTH, APSES-type DNA-binding domain"/>
    <property type="match status" value="1"/>
</dbReference>
<dbReference type="Pfam" id="PF04383">
    <property type="entry name" value="KilA-N"/>
    <property type="match status" value="1"/>
</dbReference>
<feature type="compositionally biased region" description="Low complexity" evidence="5">
    <location>
        <begin position="158"/>
        <end position="173"/>
    </location>
</feature>
<dbReference type="RefSeq" id="XP_058341982.1">
    <property type="nucleotide sequence ID" value="XM_058487167.1"/>
</dbReference>
<gene>
    <name evidence="7" type="ORF">O0I10_007149</name>
</gene>
<feature type="compositionally biased region" description="Low complexity" evidence="5">
    <location>
        <begin position="499"/>
        <end position="515"/>
    </location>
</feature>
<dbReference type="EMBL" id="JARTCD010000034">
    <property type="protein sequence ID" value="KAJ8657069.1"/>
    <property type="molecule type" value="Genomic_DNA"/>
</dbReference>
<keyword evidence="8" id="KW-1185">Reference proteome</keyword>
<feature type="compositionally biased region" description="Polar residues" evidence="5">
    <location>
        <begin position="15"/>
        <end position="32"/>
    </location>
</feature>
<dbReference type="InterPro" id="IPR029790">
    <property type="entry name" value="EFG1/Phd1/StuA"/>
</dbReference>
<evidence type="ECO:0000259" key="6">
    <source>
        <dbReference type="PROSITE" id="PS51299"/>
    </source>
</evidence>
<dbReference type="GO" id="GO:0043565">
    <property type="term" value="F:sequence-specific DNA binding"/>
    <property type="evidence" value="ECO:0007669"/>
    <property type="project" value="TreeGrafter"/>
</dbReference>
<feature type="compositionally biased region" description="Low complexity" evidence="5">
    <location>
        <begin position="190"/>
        <end position="199"/>
    </location>
</feature>
<keyword evidence="3" id="KW-0238">DNA-binding</keyword>
<dbReference type="InterPro" id="IPR036887">
    <property type="entry name" value="HTH_APSES_sf"/>
</dbReference>
<comment type="caution">
    <text evidence="7">The sequence shown here is derived from an EMBL/GenBank/DDBJ whole genome shotgun (WGS) entry which is preliminary data.</text>
</comment>
<name>A0AAD7V0J6_9FUNG</name>
<dbReference type="GeneID" id="83214558"/>
<dbReference type="PANTHER" id="PTHR47792:SF1">
    <property type="entry name" value="PROTEIN SOK2-RELATED"/>
    <property type="match status" value="1"/>
</dbReference>
<evidence type="ECO:0000313" key="8">
    <source>
        <dbReference type="Proteomes" id="UP001234581"/>
    </source>
</evidence>
<keyword evidence="4" id="KW-0804">Transcription</keyword>
<dbReference type="InterPro" id="IPR018004">
    <property type="entry name" value="KilA/APSES_HTH"/>
</dbReference>
<feature type="compositionally biased region" description="Low complexity" evidence="5">
    <location>
        <begin position="53"/>
        <end position="62"/>
    </location>
</feature>
<feature type="compositionally biased region" description="Polar residues" evidence="5">
    <location>
        <begin position="63"/>
        <end position="91"/>
    </location>
</feature>
<feature type="region of interest" description="Disordered" evidence="5">
    <location>
        <begin position="536"/>
        <end position="590"/>
    </location>
</feature>
<feature type="compositionally biased region" description="Low complexity" evidence="5">
    <location>
        <begin position="436"/>
        <end position="466"/>
    </location>
</feature>
<feature type="domain" description="HTH APSES-type" evidence="6">
    <location>
        <begin position="292"/>
        <end position="399"/>
    </location>
</feature>